<reference evidence="3" key="1">
    <citation type="submission" date="2016-10" db="EMBL/GenBank/DDBJ databases">
        <title>Sequence of Gallionella enrichment culture.</title>
        <authorList>
            <person name="Poehlein A."/>
            <person name="Muehling M."/>
            <person name="Daniel R."/>
        </authorList>
    </citation>
    <scope>NUCLEOTIDE SEQUENCE</scope>
</reference>
<evidence type="ECO:0000259" key="2">
    <source>
        <dbReference type="Pfam" id="PF19313"/>
    </source>
</evidence>
<name>A0A1J5RP44_9ZZZZ</name>
<dbReference type="CDD" id="cd09618">
    <property type="entry name" value="CBM9_like_2"/>
    <property type="match status" value="1"/>
</dbReference>
<dbReference type="Pfam" id="PF19313">
    <property type="entry name" value="DUF5916"/>
    <property type="match status" value="1"/>
</dbReference>
<dbReference type="GO" id="GO:0004553">
    <property type="term" value="F:hydrolase activity, hydrolyzing O-glycosyl compounds"/>
    <property type="evidence" value="ECO:0007669"/>
    <property type="project" value="InterPro"/>
</dbReference>
<dbReference type="Pfam" id="PF06452">
    <property type="entry name" value="CBM9_1"/>
    <property type="match status" value="1"/>
</dbReference>
<dbReference type="GO" id="GO:0030246">
    <property type="term" value="F:carbohydrate binding"/>
    <property type="evidence" value="ECO:0007669"/>
    <property type="project" value="InterPro"/>
</dbReference>
<proteinExistence type="predicted"/>
<sequence>MKPALFVVFFIVVFCRSNAQSINVENFQKDFQIHIAHSNSPLKIDGILDDSIWNVAEKKTDFFVKFPTDDVCPNDRTEVQVAYDDKFLYVAFTSYDSGKNIIQSLKRDIGHLDNDGVAIILDPQNSHTNGFIFAVNALNAQSEDQVSMSQDNQLSWSWNNKWFSATKRYKDRWTAEMAIPFKTLRFPADKTLWGINFLRVDMKYNQYSGWTHVPSNFNIYNMGYTGALLWDKAPPTPGRNIVMIPYASGNIQGDQENNNPTKATISGGLDSKITLTSSLNLDLTLNPDFSQVEVDQQVTNLTRYDIFLPEKRSFFLENADIFGEYGIPSLITPFYSRRIGLDTTGNPIPIIGGVRLSGSLDPKTRIGVMSMQTGAKGDYSPENYTAISFNKNVLSRSIFKMYFLDHENFQSDINRKNNPLNAWGRNAGSTFDYFSRDGKWNWWYAFHYSFKPNITDQNNFQETGFSFNKKKISTTLDIATLGTNYYTDMGYVQRINNYDAIRDTTIRVGFKHVYASVVYRIYPKNNSIVRHTFRLENYLVVNPNYSFNENDFDVAYMIEYKNTSFFKTMILHNELDLLYPISFTSSTPLPAQHYKYSQASFSYGSDTRKDFSYGITYSGGQFYNGNISSLSGSITMRSRPHLNLIFQAEFDKLIFPDPYGSTELFLLSPKIEYNFSTTVSWTTFLQYNTQANNFNINSRFQYRFKPMSDLYLVYTDNYYTTPLLQNKNRAIVFKLNYWLNL</sequence>
<dbReference type="Gene3D" id="2.60.40.1190">
    <property type="match status" value="1"/>
</dbReference>
<gene>
    <name evidence="3" type="ORF">GALL_205960</name>
</gene>
<dbReference type="InterPro" id="IPR010502">
    <property type="entry name" value="Carb-bd_dom_fam9"/>
</dbReference>
<comment type="caution">
    <text evidence="3">The sequence shown here is derived from an EMBL/GenBank/DDBJ whole genome shotgun (WGS) entry which is preliminary data.</text>
</comment>
<dbReference type="GO" id="GO:0016052">
    <property type="term" value="P:carbohydrate catabolic process"/>
    <property type="evidence" value="ECO:0007669"/>
    <property type="project" value="InterPro"/>
</dbReference>
<evidence type="ECO:0000313" key="3">
    <source>
        <dbReference type="EMBL" id="OIQ97338.1"/>
    </source>
</evidence>
<accession>A0A1J5RP44</accession>
<feature type="domain" description="Carbohydrate-binding" evidence="1">
    <location>
        <begin position="44"/>
        <end position="203"/>
    </location>
</feature>
<dbReference type="InterPro" id="IPR045670">
    <property type="entry name" value="DUF5916"/>
</dbReference>
<dbReference type="EMBL" id="MLJW01000134">
    <property type="protein sequence ID" value="OIQ97338.1"/>
    <property type="molecule type" value="Genomic_DNA"/>
</dbReference>
<dbReference type="AlphaFoldDB" id="A0A1J5RP44"/>
<dbReference type="SUPFAM" id="SSF49344">
    <property type="entry name" value="CBD9-like"/>
    <property type="match status" value="1"/>
</dbReference>
<feature type="domain" description="DUF5916" evidence="2">
    <location>
        <begin position="242"/>
        <end position="345"/>
    </location>
</feature>
<organism evidence="3">
    <name type="scientific">mine drainage metagenome</name>
    <dbReference type="NCBI Taxonomy" id="410659"/>
    <lineage>
        <taxon>unclassified sequences</taxon>
        <taxon>metagenomes</taxon>
        <taxon>ecological metagenomes</taxon>
    </lineage>
</organism>
<protein>
    <submittedName>
        <fullName evidence="3">Uncharacterized protein</fullName>
    </submittedName>
</protein>
<evidence type="ECO:0000259" key="1">
    <source>
        <dbReference type="Pfam" id="PF06452"/>
    </source>
</evidence>